<dbReference type="AlphaFoldDB" id="A0AAP5I2J8"/>
<keyword evidence="6" id="KW-0406">Ion transport</keyword>
<evidence type="ECO:0000256" key="1">
    <source>
        <dbReference type="ARBA" id="ARBA00004651"/>
    </source>
</evidence>
<evidence type="ECO:0000256" key="6">
    <source>
        <dbReference type="ARBA" id="ARBA00023065"/>
    </source>
</evidence>
<keyword evidence="4 9" id="KW-0812">Transmembrane</keyword>
<keyword evidence="2" id="KW-0813">Transport</keyword>
<dbReference type="PANTHER" id="PTHR33281:SF19">
    <property type="entry name" value="VOLTAGE-DEPENDENT ANION CHANNEL-FORMING PROTEIN YNEE"/>
    <property type="match status" value="1"/>
</dbReference>
<gene>
    <name evidence="10" type="ORF">G7B40_002820</name>
</gene>
<name>A0AAP5I2J8_9CYAN</name>
<dbReference type="Pfam" id="PF25539">
    <property type="entry name" value="Bestrophin_2"/>
    <property type="match status" value="1"/>
</dbReference>
<feature type="transmembrane region" description="Helical" evidence="9">
    <location>
        <begin position="85"/>
        <end position="103"/>
    </location>
</feature>
<evidence type="ECO:0000256" key="7">
    <source>
        <dbReference type="ARBA" id="ARBA00023136"/>
    </source>
</evidence>
<keyword evidence="5 9" id="KW-1133">Transmembrane helix</keyword>
<comment type="caution">
    <text evidence="10">The sequence shown here is derived from an EMBL/GenBank/DDBJ whole genome shotgun (WGS) entry which is preliminary data.</text>
</comment>
<keyword evidence="11" id="KW-1185">Reference proteome</keyword>
<dbReference type="Proteomes" id="UP000667802">
    <property type="component" value="Unassembled WGS sequence"/>
</dbReference>
<keyword evidence="3" id="KW-1003">Cell membrane</keyword>
<comment type="subcellular location">
    <subcellularLocation>
        <location evidence="1">Cell membrane</location>
        <topology evidence="1">Multi-pass membrane protein</topology>
    </subcellularLocation>
</comment>
<comment type="similarity">
    <text evidence="8">Belongs to the anion channel-forming bestrophin (TC 1.A.46) family.</text>
</comment>
<evidence type="ECO:0000256" key="5">
    <source>
        <dbReference type="ARBA" id="ARBA00022989"/>
    </source>
</evidence>
<organism evidence="10 11">
    <name type="scientific">Aetokthonos hydrillicola Thurmond2011</name>
    <dbReference type="NCBI Taxonomy" id="2712845"/>
    <lineage>
        <taxon>Bacteria</taxon>
        <taxon>Bacillati</taxon>
        <taxon>Cyanobacteriota</taxon>
        <taxon>Cyanophyceae</taxon>
        <taxon>Nostocales</taxon>
        <taxon>Hapalosiphonaceae</taxon>
        <taxon>Aetokthonos</taxon>
    </lineage>
</organism>
<dbReference type="RefSeq" id="WP_208345057.1">
    <property type="nucleotide sequence ID" value="NZ_CAWQFN010000578.1"/>
</dbReference>
<evidence type="ECO:0000256" key="3">
    <source>
        <dbReference type="ARBA" id="ARBA00022475"/>
    </source>
</evidence>
<evidence type="ECO:0000256" key="4">
    <source>
        <dbReference type="ARBA" id="ARBA00022692"/>
    </source>
</evidence>
<keyword evidence="7 9" id="KW-0472">Membrane</keyword>
<dbReference type="InterPro" id="IPR044669">
    <property type="entry name" value="YneE/VCCN1/2-like"/>
</dbReference>
<dbReference type="EMBL" id="JAALHA020000001">
    <property type="protein sequence ID" value="MDR9893521.1"/>
    <property type="molecule type" value="Genomic_DNA"/>
</dbReference>
<evidence type="ECO:0000256" key="2">
    <source>
        <dbReference type="ARBA" id="ARBA00022448"/>
    </source>
</evidence>
<accession>A0AAP5I2J8</accession>
<evidence type="ECO:0000313" key="10">
    <source>
        <dbReference type="EMBL" id="MDR9893521.1"/>
    </source>
</evidence>
<reference evidence="11" key="1">
    <citation type="journal article" date="2021" name="Science">
        <title>Hunting the eagle killer: A cyanobacterial neurotoxin causes vacuolar myelinopathy.</title>
        <authorList>
            <person name="Breinlinger S."/>
            <person name="Phillips T.J."/>
            <person name="Haram B.N."/>
            <person name="Mares J."/>
            <person name="Martinez Yerena J.A."/>
            <person name="Hrouzek P."/>
            <person name="Sobotka R."/>
            <person name="Henderson W.M."/>
            <person name="Schmieder P."/>
            <person name="Williams S.M."/>
            <person name="Lauderdale J.D."/>
            <person name="Wilde H.D."/>
            <person name="Gerrin W."/>
            <person name="Kust A."/>
            <person name="Washington J.W."/>
            <person name="Wagner C."/>
            <person name="Geier B."/>
            <person name="Liebeke M."/>
            <person name="Enke H."/>
            <person name="Niedermeyer T.H.J."/>
            <person name="Wilde S.B."/>
        </authorList>
    </citation>
    <scope>NUCLEOTIDE SEQUENCE [LARGE SCALE GENOMIC DNA]</scope>
    <source>
        <strain evidence="11">Thurmond2011</strain>
    </source>
</reference>
<dbReference type="PANTHER" id="PTHR33281">
    <property type="entry name" value="UPF0187 PROTEIN YNEE"/>
    <property type="match status" value="1"/>
</dbReference>
<feature type="transmembrane region" description="Helical" evidence="9">
    <location>
        <begin position="246"/>
        <end position="265"/>
    </location>
</feature>
<evidence type="ECO:0000313" key="11">
    <source>
        <dbReference type="Proteomes" id="UP000667802"/>
    </source>
</evidence>
<dbReference type="GO" id="GO:0005886">
    <property type="term" value="C:plasma membrane"/>
    <property type="evidence" value="ECO:0007669"/>
    <property type="project" value="UniProtKB-SubCell"/>
</dbReference>
<dbReference type="GO" id="GO:0005254">
    <property type="term" value="F:chloride channel activity"/>
    <property type="evidence" value="ECO:0007669"/>
    <property type="project" value="InterPro"/>
</dbReference>
<evidence type="ECO:0000256" key="9">
    <source>
        <dbReference type="SAM" id="Phobius"/>
    </source>
</evidence>
<feature type="transmembrane region" description="Helical" evidence="9">
    <location>
        <begin position="52"/>
        <end position="73"/>
    </location>
</feature>
<protein>
    <submittedName>
        <fullName evidence="10">Uncharacterized protein</fullName>
    </submittedName>
</protein>
<sequence length="342" mass="39778">MKRLRINKTIQTCKKFVKIAKNSFGGKYQLYTGEKIHWFLVILRLESSIIPIILPWVILFGIYGFLISLLYYLHFPIAFPQDKRVLTSAILSFNVGLSLLLVFRTNSAHERFWEGRKLWGALVNTVRNLTQEIYVAVKAYSLIDRANKEAILHLVIAFTVAMKLHLRGECLDEQLRLLVSENQYCILEEVNHPPLQIAFWIRNYLQFQYERDYLNIYQLNSLHNLINSMIDILGGCERILKTPMPLIYVIKLRLLIFIYCLILPLEIVSYSTWWTALIIAFVSFTFLSIEHIGSEIEEPFGHDPNDLPLNAICSTMQRNVEELIKIASHENIEMNSLKKVTG</sequence>
<proteinExistence type="inferred from homology"/>
<evidence type="ECO:0000256" key="8">
    <source>
        <dbReference type="ARBA" id="ARBA00034708"/>
    </source>
</evidence>